<accession>A0A9P9AR75</accession>
<reference evidence="3 4" key="1">
    <citation type="journal article" date="2021" name="Nat. Commun.">
        <title>Genetic determinants of endophytism in the Arabidopsis root mycobiome.</title>
        <authorList>
            <person name="Mesny F."/>
            <person name="Miyauchi S."/>
            <person name="Thiergart T."/>
            <person name="Pickel B."/>
            <person name="Atanasova L."/>
            <person name="Karlsson M."/>
            <person name="Huettel B."/>
            <person name="Barry K.W."/>
            <person name="Haridas S."/>
            <person name="Chen C."/>
            <person name="Bauer D."/>
            <person name="Andreopoulos W."/>
            <person name="Pangilinan J."/>
            <person name="LaButti K."/>
            <person name="Riley R."/>
            <person name="Lipzen A."/>
            <person name="Clum A."/>
            <person name="Drula E."/>
            <person name="Henrissat B."/>
            <person name="Kohler A."/>
            <person name="Grigoriev I.V."/>
            <person name="Martin F.M."/>
            <person name="Hacquard S."/>
        </authorList>
    </citation>
    <scope>NUCLEOTIDE SEQUENCE [LARGE SCALE GENOMIC DNA]</scope>
    <source>
        <strain evidence="3 4">MPI-CAGE-CH-0241</strain>
    </source>
</reference>
<gene>
    <name evidence="3" type="ORF">B0T10DRAFT_587592</name>
</gene>
<name>A0A9P9AR75_9HYPO</name>
<dbReference type="OrthoDB" id="1911848at2759"/>
<feature type="compositionally biased region" description="Polar residues" evidence="1">
    <location>
        <begin position="320"/>
        <end position="337"/>
    </location>
</feature>
<dbReference type="InterPro" id="IPR046529">
    <property type="entry name" value="DUF6594"/>
</dbReference>
<dbReference type="Proteomes" id="UP000777438">
    <property type="component" value="Unassembled WGS sequence"/>
</dbReference>
<protein>
    <recommendedName>
        <fullName evidence="2">DUF6594 domain-containing protein</fullName>
    </recommendedName>
</protein>
<evidence type="ECO:0000313" key="3">
    <source>
        <dbReference type="EMBL" id="KAH6895987.1"/>
    </source>
</evidence>
<feature type="region of interest" description="Disordered" evidence="1">
    <location>
        <begin position="366"/>
        <end position="390"/>
    </location>
</feature>
<comment type="caution">
    <text evidence="3">The sequence shown here is derived from an EMBL/GenBank/DDBJ whole genome shotgun (WGS) entry which is preliminary data.</text>
</comment>
<keyword evidence="4" id="KW-1185">Reference proteome</keyword>
<evidence type="ECO:0000259" key="2">
    <source>
        <dbReference type="Pfam" id="PF20237"/>
    </source>
</evidence>
<evidence type="ECO:0000256" key="1">
    <source>
        <dbReference type="SAM" id="MobiDB-lite"/>
    </source>
</evidence>
<feature type="domain" description="DUF6594" evidence="2">
    <location>
        <begin position="405"/>
        <end position="484"/>
    </location>
</feature>
<evidence type="ECO:0000313" key="4">
    <source>
        <dbReference type="Proteomes" id="UP000777438"/>
    </source>
</evidence>
<dbReference type="AlphaFoldDB" id="A0A9P9AR75"/>
<proteinExistence type="predicted"/>
<organism evidence="3 4">
    <name type="scientific">Thelonectria olida</name>
    <dbReference type="NCBI Taxonomy" id="1576542"/>
    <lineage>
        <taxon>Eukaryota</taxon>
        <taxon>Fungi</taxon>
        <taxon>Dikarya</taxon>
        <taxon>Ascomycota</taxon>
        <taxon>Pezizomycotina</taxon>
        <taxon>Sordariomycetes</taxon>
        <taxon>Hypocreomycetidae</taxon>
        <taxon>Hypocreales</taxon>
        <taxon>Nectriaceae</taxon>
        <taxon>Thelonectria</taxon>
    </lineage>
</organism>
<feature type="region of interest" description="Disordered" evidence="1">
    <location>
        <begin position="320"/>
        <end position="348"/>
    </location>
</feature>
<sequence length="497" mass="54895">MSKMAGDDAFVSLKSSIGTNFQRPYDQVCVLLLKWAEHDIPNLDKEIDDLRRVFEADYNYTRVTISQIPADVSAQTVLNAEISGFICSTSETPDTLSIVYYAGHCTINPQGRAEWSAIEEGGPTLLWHVAQQLLFAALGDVLLILDCCNASRVTPGTKNNGGRFELIAASAKGVNTPAGETPVFHDFVRKFPTSICLRHLEPRGPPHELIQHPFGHLLFRATVSEQITHSKIAEWLKSAPPKSITAVSLEAIVNGASENQGTWRDTIFPPGSAFGKLSEPAKKEMVRCIHNLESERADGEGIETVEDSLDVNHDTMSTAHTAVHTPTVSENTIQERPSNGKAPNTGRFELHVPVTPADVDAALLQHQARQNDEPSSSSSETGHKNTVRSEFSLEGRYPLLPTDTFLTMHRKFTTAGSFARLYERVLLNKQDELSNLDERLRELDPIVSTAGTSLSMTGRRVDARDAHAQRQLLREVERKLKDYSKRPTSNIPGVRNS</sequence>
<dbReference type="Pfam" id="PF20237">
    <property type="entry name" value="DUF6594"/>
    <property type="match status" value="1"/>
</dbReference>
<dbReference type="EMBL" id="JAGPYM010000004">
    <property type="protein sequence ID" value="KAH6895987.1"/>
    <property type="molecule type" value="Genomic_DNA"/>
</dbReference>